<protein>
    <recommendedName>
        <fullName evidence="1">Integrase catalytic domain-containing protein</fullName>
    </recommendedName>
</protein>
<dbReference type="Proteomes" id="UP000499080">
    <property type="component" value="Unassembled WGS sequence"/>
</dbReference>
<sequence length="122" mass="14101">MNAITTGKMIEILKSLFCTYGLGKTLFSDIERTFASTEFHTFLKNNVIYHIKTSPYFPSSNGQAERYVQTFKDAMRQAKVYFGSRDYKLQKLLMQFIKTPHSTTLLSPAMMFSGRDIHPRLD</sequence>
<comment type="caution">
    <text evidence="2">The sequence shown here is derived from an EMBL/GenBank/DDBJ whole genome shotgun (WGS) entry which is preliminary data.</text>
</comment>
<name>A0A4Y2K448_ARAVE</name>
<dbReference type="AlphaFoldDB" id="A0A4Y2K448"/>
<proteinExistence type="predicted"/>
<gene>
    <name evidence="2" type="ORF">AVEN_153480_1</name>
</gene>
<dbReference type="GO" id="GO:0003676">
    <property type="term" value="F:nucleic acid binding"/>
    <property type="evidence" value="ECO:0007669"/>
    <property type="project" value="InterPro"/>
</dbReference>
<dbReference type="GO" id="GO:0015074">
    <property type="term" value="P:DNA integration"/>
    <property type="evidence" value="ECO:0007669"/>
    <property type="project" value="InterPro"/>
</dbReference>
<dbReference type="PROSITE" id="PS50994">
    <property type="entry name" value="INTEGRASE"/>
    <property type="match status" value="1"/>
</dbReference>
<dbReference type="SUPFAM" id="SSF53098">
    <property type="entry name" value="Ribonuclease H-like"/>
    <property type="match status" value="1"/>
</dbReference>
<dbReference type="EMBL" id="BGPR01004210">
    <property type="protein sequence ID" value="GBM97170.1"/>
    <property type="molecule type" value="Genomic_DNA"/>
</dbReference>
<evidence type="ECO:0000313" key="2">
    <source>
        <dbReference type="EMBL" id="GBM97170.1"/>
    </source>
</evidence>
<evidence type="ECO:0000313" key="3">
    <source>
        <dbReference type="Proteomes" id="UP000499080"/>
    </source>
</evidence>
<keyword evidence="3" id="KW-1185">Reference proteome</keyword>
<dbReference type="InterPro" id="IPR012337">
    <property type="entry name" value="RNaseH-like_sf"/>
</dbReference>
<feature type="domain" description="Integrase catalytic" evidence="1">
    <location>
        <begin position="1"/>
        <end position="116"/>
    </location>
</feature>
<dbReference type="InterPro" id="IPR050951">
    <property type="entry name" value="Retrovirus_Pol_polyprotein"/>
</dbReference>
<organism evidence="2 3">
    <name type="scientific">Araneus ventricosus</name>
    <name type="common">Orbweaver spider</name>
    <name type="synonym">Epeira ventricosa</name>
    <dbReference type="NCBI Taxonomy" id="182803"/>
    <lineage>
        <taxon>Eukaryota</taxon>
        <taxon>Metazoa</taxon>
        <taxon>Ecdysozoa</taxon>
        <taxon>Arthropoda</taxon>
        <taxon>Chelicerata</taxon>
        <taxon>Arachnida</taxon>
        <taxon>Araneae</taxon>
        <taxon>Araneomorphae</taxon>
        <taxon>Entelegynae</taxon>
        <taxon>Araneoidea</taxon>
        <taxon>Araneidae</taxon>
        <taxon>Araneus</taxon>
    </lineage>
</organism>
<accession>A0A4Y2K448</accession>
<dbReference type="InterPro" id="IPR001584">
    <property type="entry name" value="Integrase_cat-core"/>
</dbReference>
<dbReference type="PANTHER" id="PTHR37984:SF12">
    <property type="entry name" value="RIBONUCLEASE H"/>
    <property type="match status" value="1"/>
</dbReference>
<reference evidence="2 3" key="1">
    <citation type="journal article" date="2019" name="Sci. Rep.">
        <title>Orb-weaving spider Araneus ventricosus genome elucidates the spidroin gene catalogue.</title>
        <authorList>
            <person name="Kono N."/>
            <person name="Nakamura H."/>
            <person name="Ohtoshi R."/>
            <person name="Moran D.A.P."/>
            <person name="Shinohara A."/>
            <person name="Yoshida Y."/>
            <person name="Fujiwara M."/>
            <person name="Mori M."/>
            <person name="Tomita M."/>
            <person name="Arakawa K."/>
        </authorList>
    </citation>
    <scope>NUCLEOTIDE SEQUENCE [LARGE SCALE GENOMIC DNA]</scope>
</reference>
<evidence type="ECO:0000259" key="1">
    <source>
        <dbReference type="PROSITE" id="PS50994"/>
    </source>
</evidence>
<dbReference type="InterPro" id="IPR036397">
    <property type="entry name" value="RNaseH_sf"/>
</dbReference>
<dbReference type="OrthoDB" id="10048726at2759"/>
<dbReference type="PANTHER" id="PTHR37984">
    <property type="entry name" value="PROTEIN CBG26694"/>
    <property type="match status" value="1"/>
</dbReference>
<dbReference type="Gene3D" id="3.30.420.10">
    <property type="entry name" value="Ribonuclease H-like superfamily/Ribonuclease H"/>
    <property type="match status" value="1"/>
</dbReference>